<dbReference type="Proteomes" id="UP000800235">
    <property type="component" value="Unassembled WGS sequence"/>
</dbReference>
<keyword evidence="1" id="KW-0479">Metal-binding</keyword>
<feature type="zinc finger region" description="C3H1-type" evidence="1">
    <location>
        <begin position="355"/>
        <end position="384"/>
    </location>
</feature>
<evidence type="ECO:0000313" key="5">
    <source>
        <dbReference type="Proteomes" id="UP000800235"/>
    </source>
</evidence>
<feature type="compositionally biased region" description="Basic and acidic residues" evidence="2">
    <location>
        <begin position="47"/>
        <end position="60"/>
    </location>
</feature>
<keyword evidence="1" id="KW-0862">Zinc</keyword>
<dbReference type="PROSITE" id="PS50103">
    <property type="entry name" value="ZF_C3H1"/>
    <property type="match status" value="2"/>
</dbReference>
<organism evidence="4 5">
    <name type="scientific">Tothia fuscella</name>
    <dbReference type="NCBI Taxonomy" id="1048955"/>
    <lineage>
        <taxon>Eukaryota</taxon>
        <taxon>Fungi</taxon>
        <taxon>Dikarya</taxon>
        <taxon>Ascomycota</taxon>
        <taxon>Pezizomycotina</taxon>
        <taxon>Dothideomycetes</taxon>
        <taxon>Pleosporomycetidae</taxon>
        <taxon>Venturiales</taxon>
        <taxon>Cylindrosympodiaceae</taxon>
        <taxon>Tothia</taxon>
    </lineage>
</organism>
<feature type="domain" description="C3H1-type" evidence="3">
    <location>
        <begin position="289"/>
        <end position="318"/>
    </location>
</feature>
<sequence length="401" mass="44876">MFAKKTQRPGGAQLLANWKAPLPEKRRRISKKPVKYNASASWGALKAGRDGRIPDAHEIDLIDPSEMGKPEQPNQPQVLQSESAQVQTTGPPAPEAVAPSNSVLPHRLPKDETQTGVRIALTCWGWTTGSCEMAAEKCAFLHKVGPGTASEALYRQFQKHYKGGIQQRKFALRDFVCKYWESGSCFKTITECHAAHFYWTDNVPMAPPPPPAAPSSSDAMDMSSVSGTEEQQYVFKIALTCPGWKQDHCSLGSETCCFLHHDSPRAASAELYRQYLDHEYGHHREPKFEDRTRICKFWQTKKRCVKHDTECTFAHFQWVRTLTAVSSSSLSAARLPPTGPSCVAEPRPASPTGLPPKSMTCFFWYNGGSCKKTEEACWFVHRLLPTIAPDPRRNKGQWIMI</sequence>
<keyword evidence="1" id="KW-0863">Zinc-finger</keyword>
<dbReference type="OrthoDB" id="1918685at2759"/>
<dbReference type="AlphaFoldDB" id="A0A9P4TUE9"/>
<feature type="domain" description="C3H1-type" evidence="3">
    <location>
        <begin position="355"/>
        <end position="384"/>
    </location>
</feature>
<gene>
    <name evidence="4" type="ORF">EJ08DRAFT_476518</name>
</gene>
<evidence type="ECO:0000256" key="2">
    <source>
        <dbReference type="SAM" id="MobiDB-lite"/>
    </source>
</evidence>
<feature type="region of interest" description="Disordered" evidence="2">
    <location>
        <begin position="1"/>
        <end position="108"/>
    </location>
</feature>
<dbReference type="InterPro" id="IPR000571">
    <property type="entry name" value="Znf_CCCH"/>
</dbReference>
<keyword evidence="5" id="KW-1185">Reference proteome</keyword>
<name>A0A9P4TUE9_9PEZI</name>
<dbReference type="SMART" id="SM00356">
    <property type="entry name" value="ZnF_C3H1"/>
    <property type="match status" value="4"/>
</dbReference>
<feature type="zinc finger region" description="C3H1-type" evidence="1">
    <location>
        <begin position="289"/>
        <end position="318"/>
    </location>
</feature>
<evidence type="ECO:0000313" key="4">
    <source>
        <dbReference type="EMBL" id="KAF2422594.1"/>
    </source>
</evidence>
<accession>A0A9P4TUE9</accession>
<protein>
    <recommendedName>
        <fullName evidence="3">C3H1-type domain-containing protein</fullName>
    </recommendedName>
</protein>
<dbReference type="EMBL" id="MU007089">
    <property type="protein sequence ID" value="KAF2422594.1"/>
    <property type="molecule type" value="Genomic_DNA"/>
</dbReference>
<reference evidence="4" key="1">
    <citation type="journal article" date="2020" name="Stud. Mycol.">
        <title>101 Dothideomycetes genomes: a test case for predicting lifestyles and emergence of pathogens.</title>
        <authorList>
            <person name="Haridas S."/>
            <person name="Albert R."/>
            <person name="Binder M."/>
            <person name="Bloem J."/>
            <person name="Labutti K."/>
            <person name="Salamov A."/>
            <person name="Andreopoulos B."/>
            <person name="Baker S."/>
            <person name="Barry K."/>
            <person name="Bills G."/>
            <person name="Bluhm B."/>
            <person name="Cannon C."/>
            <person name="Castanera R."/>
            <person name="Culley D."/>
            <person name="Daum C."/>
            <person name="Ezra D."/>
            <person name="Gonzalez J."/>
            <person name="Henrissat B."/>
            <person name="Kuo A."/>
            <person name="Liang C."/>
            <person name="Lipzen A."/>
            <person name="Lutzoni F."/>
            <person name="Magnuson J."/>
            <person name="Mondo S."/>
            <person name="Nolan M."/>
            <person name="Ohm R."/>
            <person name="Pangilinan J."/>
            <person name="Park H.-J."/>
            <person name="Ramirez L."/>
            <person name="Alfaro M."/>
            <person name="Sun H."/>
            <person name="Tritt A."/>
            <person name="Yoshinaga Y."/>
            <person name="Zwiers L.-H."/>
            <person name="Turgeon B."/>
            <person name="Goodwin S."/>
            <person name="Spatafora J."/>
            <person name="Crous P."/>
            <person name="Grigoriev I."/>
        </authorList>
    </citation>
    <scope>NUCLEOTIDE SEQUENCE</scope>
    <source>
        <strain evidence="4">CBS 130266</strain>
    </source>
</reference>
<evidence type="ECO:0000259" key="3">
    <source>
        <dbReference type="PROSITE" id="PS50103"/>
    </source>
</evidence>
<dbReference type="Gene3D" id="3.30.1370.210">
    <property type="match status" value="1"/>
</dbReference>
<dbReference type="GO" id="GO:0008270">
    <property type="term" value="F:zinc ion binding"/>
    <property type="evidence" value="ECO:0007669"/>
    <property type="project" value="UniProtKB-KW"/>
</dbReference>
<evidence type="ECO:0000256" key="1">
    <source>
        <dbReference type="PROSITE-ProRule" id="PRU00723"/>
    </source>
</evidence>
<feature type="compositionally biased region" description="Polar residues" evidence="2">
    <location>
        <begin position="72"/>
        <end position="90"/>
    </location>
</feature>
<feature type="compositionally biased region" description="Basic residues" evidence="2">
    <location>
        <begin position="25"/>
        <end position="34"/>
    </location>
</feature>
<proteinExistence type="predicted"/>
<comment type="caution">
    <text evidence="4">The sequence shown here is derived from an EMBL/GenBank/DDBJ whole genome shotgun (WGS) entry which is preliminary data.</text>
</comment>